<keyword evidence="3" id="KW-0479">Metal-binding</keyword>
<dbReference type="InterPro" id="IPR011992">
    <property type="entry name" value="EF-hand-dom_pair"/>
</dbReference>
<protein>
    <submittedName>
        <fullName evidence="9">EF hand domain containing protein</fullName>
    </submittedName>
</protein>
<evidence type="ECO:0000256" key="3">
    <source>
        <dbReference type="ARBA" id="ARBA00022723"/>
    </source>
</evidence>
<reference evidence="9 10" key="1">
    <citation type="journal article" date="2013" name="Genome Biol.">
        <title>Genome of Acanthamoeba castellanii highlights extensive lateral gene transfer and early evolution of tyrosine kinase signaling.</title>
        <authorList>
            <person name="Clarke M."/>
            <person name="Lohan A.J."/>
            <person name="Liu B."/>
            <person name="Lagkouvardos I."/>
            <person name="Roy S."/>
            <person name="Zafar N."/>
            <person name="Bertelli C."/>
            <person name="Schilde C."/>
            <person name="Kianianmomeni A."/>
            <person name="Burglin T.R."/>
            <person name="Frech C."/>
            <person name="Turcotte B."/>
            <person name="Kopec K.O."/>
            <person name="Synnott J.M."/>
            <person name="Choo C."/>
            <person name="Paponov I."/>
            <person name="Finkler A."/>
            <person name="Soon Heng Tan C."/>
            <person name="Hutchins A.P."/>
            <person name="Weinmeier T."/>
            <person name="Rattei T."/>
            <person name="Chu J.S."/>
            <person name="Gimenez G."/>
            <person name="Irimia M."/>
            <person name="Rigden D.J."/>
            <person name="Fitzpatrick D.A."/>
            <person name="Lorenzo-Morales J."/>
            <person name="Bateman A."/>
            <person name="Chiu C.H."/>
            <person name="Tang P."/>
            <person name="Hegemann P."/>
            <person name="Fromm H."/>
            <person name="Raoult D."/>
            <person name="Greub G."/>
            <person name="Miranda-Saavedra D."/>
            <person name="Chen N."/>
            <person name="Nash P."/>
            <person name="Ginger M.L."/>
            <person name="Horn M."/>
            <person name="Schaap P."/>
            <person name="Caler L."/>
            <person name="Loftus B."/>
        </authorList>
    </citation>
    <scope>NUCLEOTIDE SEQUENCE [LARGE SCALE GENOMIC DNA]</scope>
    <source>
        <strain evidence="9 10">Neff</strain>
    </source>
</reference>
<evidence type="ECO:0000256" key="5">
    <source>
        <dbReference type="ARBA" id="ARBA00022837"/>
    </source>
</evidence>
<dbReference type="InterPro" id="IPR018247">
    <property type="entry name" value="EF_Hand_1_Ca_BS"/>
</dbReference>
<dbReference type="Proteomes" id="UP000011083">
    <property type="component" value="Unassembled WGS sequence"/>
</dbReference>
<dbReference type="GO" id="GO:0005509">
    <property type="term" value="F:calcium ion binding"/>
    <property type="evidence" value="ECO:0007669"/>
    <property type="project" value="InterPro"/>
</dbReference>
<dbReference type="SMART" id="SM00054">
    <property type="entry name" value="EFh"/>
    <property type="match status" value="3"/>
</dbReference>
<dbReference type="InterPro" id="IPR002048">
    <property type="entry name" value="EF_hand_dom"/>
</dbReference>
<feature type="domain" description="EF-hand" evidence="8">
    <location>
        <begin position="58"/>
        <end position="93"/>
    </location>
</feature>
<keyword evidence="6" id="KW-0449">Lipoprotein</keyword>
<feature type="domain" description="EF-hand" evidence="8">
    <location>
        <begin position="159"/>
        <end position="194"/>
    </location>
</feature>
<dbReference type="PANTHER" id="PTHR23055:SF178">
    <property type="entry name" value="NEUROCALCIN HOMOLOG"/>
    <property type="match status" value="1"/>
</dbReference>
<accession>L8H603</accession>
<dbReference type="Pfam" id="PF13499">
    <property type="entry name" value="EF-hand_7"/>
    <property type="match status" value="1"/>
</dbReference>
<dbReference type="VEuPathDB" id="AmoebaDB:ACA1_111890"/>
<dbReference type="KEGG" id="acan:ACA1_111890"/>
<proteinExistence type="inferred from homology"/>
<keyword evidence="2" id="KW-0519">Myristate</keyword>
<dbReference type="InterPro" id="IPR028846">
    <property type="entry name" value="Recoverin"/>
</dbReference>
<dbReference type="SUPFAM" id="SSF47473">
    <property type="entry name" value="EF-hand"/>
    <property type="match status" value="1"/>
</dbReference>
<comment type="similarity">
    <text evidence="1">Belongs to the recoverin family.</text>
</comment>
<dbReference type="OrthoDB" id="15980at2759"/>
<evidence type="ECO:0000313" key="10">
    <source>
        <dbReference type="Proteomes" id="UP000011083"/>
    </source>
</evidence>
<keyword evidence="4" id="KW-0677">Repeat</keyword>
<name>L8H603_ACACF</name>
<dbReference type="STRING" id="1257118.L8H603"/>
<evidence type="ECO:0000256" key="4">
    <source>
        <dbReference type="ARBA" id="ARBA00022737"/>
    </source>
</evidence>
<evidence type="ECO:0000259" key="8">
    <source>
        <dbReference type="PROSITE" id="PS50222"/>
    </source>
</evidence>
<dbReference type="PROSITE" id="PS50222">
    <property type="entry name" value="EF_HAND_2"/>
    <property type="match status" value="3"/>
</dbReference>
<dbReference type="RefSeq" id="XP_004342025.1">
    <property type="nucleotide sequence ID" value="XM_004341976.1"/>
</dbReference>
<dbReference type="AlphaFoldDB" id="L8H603"/>
<evidence type="ECO:0000256" key="2">
    <source>
        <dbReference type="ARBA" id="ARBA00022707"/>
    </source>
</evidence>
<dbReference type="PROSITE" id="PS00018">
    <property type="entry name" value="EF_HAND_1"/>
    <property type="match status" value="3"/>
</dbReference>
<sequence>MGNDLGIQKKEVREWQDRYNIPKDKVELTLKAFKTQKGKDGLISKAKFIQVMAEHGAADEEFAAAIFESFDRDGNGCIDVHEYLALMGVTFGGSVEEKLEASFNLFDEDGNGELSEAEVERMLLMATRAVVRKRYNTHEDTKKATGNTAVTIPDELKARIKEIVRGIFAKIDEDQSGTISLTEFKAGFGRHQDISAKNQTGEPGESVPAVTPCRTHATRATPPSLPLLKAQRKIN</sequence>
<dbReference type="CDD" id="cd00051">
    <property type="entry name" value="EFh"/>
    <property type="match status" value="2"/>
</dbReference>
<dbReference type="Gene3D" id="1.10.238.10">
    <property type="entry name" value="EF-hand"/>
    <property type="match status" value="1"/>
</dbReference>
<evidence type="ECO:0000313" key="9">
    <source>
        <dbReference type="EMBL" id="ELR19916.1"/>
    </source>
</evidence>
<dbReference type="Pfam" id="PF13202">
    <property type="entry name" value="EF-hand_5"/>
    <property type="match status" value="1"/>
</dbReference>
<evidence type="ECO:0000256" key="7">
    <source>
        <dbReference type="SAM" id="MobiDB-lite"/>
    </source>
</evidence>
<dbReference type="PANTHER" id="PTHR23055">
    <property type="entry name" value="CALCIUM BINDING PROTEINS"/>
    <property type="match status" value="1"/>
</dbReference>
<organism evidence="9 10">
    <name type="scientific">Acanthamoeba castellanii (strain ATCC 30010 / Neff)</name>
    <dbReference type="NCBI Taxonomy" id="1257118"/>
    <lineage>
        <taxon>Eukaryota</taxon>
        <taxon>Amoebozoa</taxon>
        <taxon>Discosea</taxon>
        <taxon>Longamoebia</taxon>
        <taxon>Centramoebida</taxon>
        <taxon>Acanthamoebidae</taxon>
        <taxon>Acanthamoeba</taxon>
    </lineage>
</organism>
<dbReference type="GeneID" id="14920753"/>
<feature type="domain" description="EF-hand" evidence="8">
    <location>
        <begin position="94"/>
        <end position="129"/>
    </location>
</feature>
<dbReference type="PRINTS" id="PR00450">
    <property type="entry name" value="RECOVERIN"/>
</dbReference>
<evidence type="ECO:0000256" key="6">
    <source>
        <dbReference type="ARBA" id="ARBA00023288"/>
    </source>
</evidence>
<gene>
    <name evidence="9" type="ORF">ACA1_111890</name>
</gene>
<keyword evidence="5" id="KW-0106">Calcium</keyword>
<dbReference type="EMBL" id="KB007926">
    <property type="protein sequence ID" value="ELR19916.1"/>
    <property type="molecule type" value="Genomic_DNA"/>
</dbReference>
<feature type="region of interest" description="Disordered" evidence="7">
    <location>
        <begin position="195"/>
        <end position="235"/>
    </location>
</feature>
<keyword evidence="10" id="KW-1185">Reference proteome</keyword>
<evidence type="ECO:0000256" key="1">
    <source>
        <dbReference type="ARBA" id="ARBA00006049"/>
    </source>
</evidence>